<evidence type="ECO:0000313" key="2">
    <source>
        <dbReference type="EMBL" id="SIQ72557.1"/>
    </source>
</evidence>
<protein>
    <submittedName>
        <fullName evidence="2">Uncharacterized protein</fullName>
    </submittedName>
</protein>
<evidence type="ECO:0000313" key="3">
    <source>
        <dbReference type="Proteomes" id="UP000186914"/>
    </source>
</evidence>
<dbReference type="EMBL" id="FTNO01000001">
    <property type="protein sequence ID" value="SIQ72557.1"/>
    <property type="molecule type" value="Genomic_DNA"/>
</dbReference>
<dbReference type="AlphaFoldDB" id="A0A1N6V3Z1"/>
<feature type="region of interest" description="Disordered" evidence="1">
    <location>
        <begin position="1"/>
        <end position="55"/>
    </location>
</feature>
<keyword evidence="3" id="KW-1185">Reference proteome</keyword>
<accession>A0A1N6V3Z1</accession>
<proteinExistence type="predicted"/>
<dbReference type="RefSeq" id="WP_175609605.1">
    <property type="nucleotide sequence ID" value="NZ_FTNO01000001.1"/>
</dbReference>
<gene>
    <name evidence="2" type="ORF">SAMN05421858_0203</name>
</gene>
<feature type="compositionally biased region" description="Acidic residues" evidence="1">
    <location>
        <begin position="19"/>
        <end position="34"/>
    </location>
</feature>
<sequence length="55" mass="6215">MYSAPPKESTRKDTREENSEAVDTEEVESEDDRWVDEQITPGTDTNWTGAIPADD</sequence>
<reference evidence="3" key="1">
    <citation type="submission" date="2017-01" db="EMBL/GenBank/DDBJ databases">
        <authorList>
            <person name="Varghese N."/>
            <person name="Submissions S."/>
        </authorList>
    </citation>
    <scope>NUCLEOTIDE SEQUENCE [LARGE SCALE GENOMIC DNA]</scope>
    <source>
        <strain evidence="3">CGMCC 1.7737</strain>
    </source>
</reference>
<organism evidence="2 3">
    <name type="scientific">Haladaptatus litoreus</name>
    <dbReference type="NCBI Taxonomy" id="553468"/>
    <lineage>
        <taxon>Archaea</taxon>
        <taxon>Methanobacteriati</taxon>
        <taxon>Methanobacteriota</taxon>
        <taxon>Stenosarchaea group</taxon>
        <taxon>Halobacteria</taxon>
        <taxon>Halobacteriales</taxon>
        <taxon>Haladaptataceae</taxon>
        <taxon>Haladaptatus</taxon>
    </lineage>
</organism>
<name>A0A1N6V3Z1_9EURY</name>
<dbReference type="Proteomes" id="UP000186914">
    <property type="component" value="Unassembled WGS sequence"/>
</dbReference>
<evidence type="ECO:0000256" key="1">
    <source>
        <dbReference type="SAM" id="MobiDB-lite"/>
    </source>
</evidence>
<feature type="compositionally biased region" description="Basic and acidic residues" evidence="1">
    <location>
        <begin position="8"/>
        <end position="18"/>
    </location>
</feature>